<dbReference type="InterPro" id="IPR001229">
    <property type="entry name" value="Jacalin-like_lectin_dom"/>
</dbReference>
<evidence type="ECO:0000256" key="2">
    <source>
        <dbReference type="ARBA" id="ARBA00022734"/>
    </source>
</evidence>
<evidence type="ECO:0000313" key="6">
    <source>
        <dbReference type="Proteomes" id="UP000237347"/>
    </source>
</evidence>
<dbReference type="Pfam" id="PF01419">
    <property type="entry name" value="Jacalin"/>
    <property type="match status" value="1"/>
</dbReference>
<dbReference type="PROSITE" id="PS51752">
    <property type="entry name" value="JACALIN_LECTIN"/>
    <property type="match status" value="1"/>
</dbReference>
<dbReference type="InterPro" id="IPR036404">
    <property type="entry name" value="Jacalin-like_lectin_dom_sf"/>
</dbReference>
<dbReference type="InterPro" id="IPR033734">
    <property type="entry name" value="Jacalin-like_lectin_dom_plant"/>
</dbReference>
<keyword evidence="2" id="KW-0430">Lectin</keyword>
<evidence type="ECO:0000256" key="1">
    <source>
        <dbReference type="ARBA" id="ARBA00006568"/>
    </source>
</evidence>
<dbReference type="Gene3D" id="2.100.10.30">
    <property type="entry name" value="Jacalin-like lectin domain"/>
    <property type="match status" value="1"/>
</dbReference>
<keyword evidence="3" id="KW-0677">Repeat</keyword>
<dbReference type="CDD" id="cd09612">
    <property type="entry name" value="Jacalin"/>
    <property type="match status" value="1"/>
</dbReference>
<dbReference type="PANTHER" id="PTHR47293">
    <property type="entry name" value="JACALIN-RELATED LECTIN 3"/>
    <property type="match status" value="1"/>
</dbReference>
<organism evidence="5 6">
    <name type="scientific">Quercus suber</name>
    <name type="common">Cork oak</name>
    <dbReference type="NCBI Taxonomy" id="58331"/>
    <lineage>
        <taxon>Eukaryota</taxon>
        <taxon>Viridiplantae</taxon>
        <taxon>Streptophyta</taxon>
        <taxon>Embryophyta</taxon>
        <taxon>Tracheophyta</taxon>
        <taxon>Spermatophyta</taxon>
        <taxon>Magnoliopsida</taxon>
        <taxon>eudicotyledons</taxon>
        <taxon>Gunneridae</taxon>
        <taxon>Pentapetalae</taxon>
        <taxon>rosids</taxon>
        <taxon>fabids</taxon>
        <taxon>Fagales</taxon>
        <taxon>Fagaceae</taxon>
        <taxon>Quercus</taxon>
    </lineage>
</organism>
<comment type="similarity">
    <text evidence="1">Belongs to the jacalin lectin family.</text>
</comment>
<sequence length="95" mass="10561">MNNPKHRIEEKKKETISLNWPEEYLTSFSCTTMKVGTQIVIRSLSFKTNRTEYGPYGTVTGQPFSHRMEGGVIVGFHGRAGDNVDAIGACVKITP</sequence>
<reference evidence="5 6" key="1">
    <citation type="journal article" date="2018" name="Sci. Data">
        <title>The draft genome sequence of cork oak.</title>
        <authorList>
            <person name="Ramos A.M."/>
            <person name="Usie A."/>
            <person name="Barbosa P."/>
            <person name="Barros P.M."/>
            <person name="Capote T."/>
            <person name="Chaves I."/>
            <person name="Simoes F."/>
            <person name="Abreu I."/>
            <person name="Carrasquinho I."/>
            <person name="Faro C."/>
            <person name="Guimaraes J.B."/>
            <person name="Mendonca D."/>
            <person name="Nobrega F."/>
            <person name="Rodrigues L."/>
            <person name="Saibo N.J.M."/>
            <person name="Varela M.C."/>
            <person name="Egas C."/>
            <person name="Matos J."/>
            <person name="Miguel C.M."/>
            <person name="Oliveira M.M."/>
            <person name="Ricardo C.P."/>
            <person name="Goncalves S."/>
        </authorList>
    </citation>
    <scope>NUCLEOTIDE SEQUENCE [LARGE SCALE GENOMIC DNA]</scope>
    <source>
        <strain evidence="6">cv. HL8</strain>
    </source>
</reference>
<evidence type="ECO:0000256" key="3">
    <source>
        <dbReference type="ARBA" id="ARBA00022737"/>
    </source>
</evidence>
<dbReference type="GO" id="GO:0030246">
    <property type="term" value="F:carbohydrate binding"/>
    <property type="evidence" value="ECO:0007669"/>
    <property type="project" value="UniProtKB-KW"/>
</dbReference>
<dbReference type="SUPFAM" id="SSF51101">
    <property type="entry name" value="Mannose-binding lectins"/>
    <property type="match status" value="1"/>
</dbReference>
<dbReference type="Proteomes" id="UP000237347">
    <property type="component" value="Unassembled WGS sequence"/>
</dbReference>
<evidence type="ECO:0000259" key="4">
    <source>
        <dbReference type="PROSITE" id="PS51752"/>
    </source>
</evidence>
<gene>
    <name evidence="5" type="primary">LECA_1</name>
    <name evidence="5" type="ORF">CFP56_012173</name>
</gene>
<dbReference type="SMART" id="SM00915">
    <property type="entry name" value="Jacalin"/>
    <property type="match status" value="1"/>
</dbReference>
<comment type="caution">
    <text evidence="5">The sequence shown here is derived from an EMBL/GenBank/DDBJ whole genome shotgun (WGS) entry which is preliminary data.</text>
</comment>
<name>A0AAW0KZ92_QUESU</name>
<accession>A0AAW0KZ92</accession>
<keyword evidence="6" id="KW-1185">Reference proteome</keyword>
<dbReference type="EMBL" id="PKMF04000200">
    <property type="protein sequence ID" value="KAK7843598.1"/>
    <property type="molecule type" value="Genomic_DNA"/>
</dbReference>
<feature type="domain" description="Jacalin-type lectin" evidence="4">
    <location>
        <begin position="1"/>
        <end position="93"/>
    </location>
</feature>
<protein>
    <submittedName>
        <fullName evidence="5">Agglutinin</fullName>
    </submittedName>
</protein>
<evidence type="ECO:0000313" key="5">
    <source>
        <dbReference type="EMBL" id="KAK7843598.1"/>
    </source>
</evidence>
<dbReference type="AlphaFoldDB" id="A0AAW0KZ92"/>
<dbReference type="PANTHER" id="PTHR47293:SF66">
    <property type="entry name" value="JACALIN-RELATED LECTIN 11-RELATED"/>
    <property type="match status" value="1"/>
</dbReference>
<proteinExistence type="inferred from homology"/>